<dbReference type="GO" id="GO:0022857">
    <property type="term" value="F:transmembrane transporter activity"/>
    <property type="evidence" value="ECO:0007669"/>
    <property type="project" value="InterPro"/>
</dbReference>
<feature type="transmembrane region" description="Helical" evidence="8">
    <location>
        <begin position="170"/>
        <end position="188"/>
    </location>
</feature>
<dbReference type="EMBL" id="FMIC01000002">
    <property type="protein sequence ID" value="SCL73420.1"/>
    <property type="molecule type" value="Genomic_DNA"/>
</dbReference>
<keyword evidence="3" id="KW-1003">Cell membrane</keyword>
<dbReference type="Proteomes" id="UP000199343">
    <property type="component" value="Unassembled WGS sequence"/>
</dbReference>
<evidence type="ECO:0000256" key="8">
    <source>
        <dbReference type="SAM" id="Phobius"/>
    </source>
</evidence>
<feature type="transmembrane region" description="Helical" evidence="8">
    <location>
        <begin position="194"/>
        <end position="211"/>
    </location>
</feature>
<dbReference type="InterPro" id="IPR010290">
    <property type="entry name" value="TM_effector"/>
</dbReference>
<evidence type="ECO:0000256" key="2">
    <source>
        <dbReference type="ARBA" id="ARBA00022448"/>
    </source>
</evidence>
<feature type="domain" description="Major facilitator superfamily (MFS) profile" evidence="9">
    <location>
        <begin position="182"/>
        <end position="428"/>
    </location>
</feature>
<feature type="transmembrane region" description="Helical" evidence="8">
    <location>
        <begin position="395"/>
        <end position="414"/>
    </location>
</feature>
<dbReference type="InterPro" id="IPR020846">
    <property type="entry name" value="MFS_dom"/>
</dbReference>
<dbReference type="STRING" id="47871.GA0070608_5703"/>
<gene>
    <name evidence="10" type="ORF">GA0070608_5703</name>
</gene>
<evidence type="ECO:0000313" key="11">
    <source>
        <dbReference type="Proteomes" id="UP000199343"/>
    </source>
</evidence>
<accession>A0A1C6W5F0</accession>
<feature type="transmembrane region" description="Helical" evidence="8">
    <location>
        <begin position="327"/>
        <end position="345"/>
    </location>
</feature>
<evidence type="ECO:0000256" key="3">
    <source>
        <dbReference type="ARBA" id="ARBA00022475"/>
    </source>
</evidence>
<dbReference type="PANTHER" id="PTHR23513">
    <property type="entry name" value="INTEGRAL MEMBRANE EFFLUX PROTEIN-RELATED"/>
    <property type="match status" value="1"/>
</dbReference>
<comment type="subcellular location">
    <subcellularLocation>
        <location evidence="1">Cell membrane</location>
        <topology evidence="1">Multi-pass membrane protein</topology>
    </subcellularLocation>
</comment>
<keyword evidence="6 8" id="KW-0472">Membrane</keyword>
<evidence type="ECO:0000256" key="6">
    <source>
        <dbReference type="ARBA" id="ARBA00023136"/>
    </source>
</evidence>
<keyword evidence="5 8" id="KW-1133">Transmembrane helix</keyword>
<dbReference type="Pfam" id="PF05977">
    <property type="entry name" value="MFS_3"/>
    <property type="match status" value="1"/>
</dbReference>
<dbReference type="GO" id="GO:0005886">
    <property type="term" value="C:plasma membrane"/>
    <property type="evidence" value="ECO:0007669"/>
    <property type="project" value="UniProtKB-SubCell"/>
</dbReference>
<evidence type="ECO:0000256" key="7">
    <source>
        <dbReference type="SAM" id="MobiDB-lite"/>
    </source>
</evidence>
<evidence type="ECO:0000256" key="4">
    <source>
        <dbReference type="ARBA" id="ARBA00022692"/>
    </source>
</evidence>
<dbReference type="CDD" id="cd06173">
    <property type="entry name" value="MFS_MefA_like"/>
    <property type="match status" value="1"/>
</dbReference>
<feature type="transmembrane region" description="Helical" evidence="8">
    <location>
        <begin position="304"/>
        <end position="321"/>
    </location>
</feature>
<organism evidence="10 11">
    <name type="scientific">Micromonospora peucetia</name>
    <dbReference type="NCBI Taxonomy" id="47871"/>
    <lineage>
        <taxon>Bacteria</taxon>
        <taxon>Bacillati</taxon>
        <taxon>Actinomycetota</taxon>
        <taxon>Actinomycetes</taxon>
        <taxon>Micromonosporales</taxon>
        <taxon>Micromonosporaceae</taxon>
        <taxon>Micromonospora</taxon>
    </lineage>
</organism>
<dbReference type="PANTHER" id="PTHR23513:SF6">
    <property type="entry name" value="MAJOR FACILITATOR SUPERFAMILY ASSOCIATED DOMAIN-CONTAINING PROTEIN"/>
    <property type="match status" value="1"/>
</dbReference>
<feature type="transmembrane region" description="Helical" evidence="8">
    <location>
        <begin position="275"/>
        <end position="297"/>
    </location>
</feature>
<feature type="transmembrane region" description="Helical" evidence="8">
    <location>
        <begin position="366"/>
        <end position="389"/>
    </location>
</feature>
<dbReference type="PROSITE" id="PS50850">
    <property type="entry name" value="MFS"/>
    <property type="match status" value="1"/>
</dbReference>
<name>A0A1C6W5F0_9ACTN</name>
<reference evidence="10 11" key="1">
    <citation type="submission" date="2016-06" db="EMBL/GenBank/DDBJ databases">
        <authorList>
            <person name="Kjaerup R.B."/>
            <person name="Dalgaard T.S."/>
            <person name="Juul-Madsen H.R."/>
        </authorList>
    </citation>
    <scope>NUCLEOTIDE SEQUENCE [LARGE SCALE GENOMIC DNA]</scope>
    <source>
        <strain evidence="10 11">DSM 43363</strain>
    </source>
</reference>
<evidence type="ECO:0000256" key="5">
    <source>
        <dbReference type="ARBA" id="ARBA00022989"/>
    </source>
</evidence>
<dbReference type="OrthoDB" id="145388at2"/>
<feature type="transmembrane region" description="Helical" evidence="8">
    <location>
        <begin position="126"/>
        <end position="149"/>
    </location>
</feature>
<keyword evidence="2" id="KW-0813">Transport</keyword>
<dbReference type="SUPFAM" id="SSF103473">
    <property type="entry name" value="MFS general substrate transporter"/>
    <property type="match status" value="1"/>
</dbReference>
<evidence type="ECO:0000259" key="9">
    <source>
        <dbReference type="PROSITE" id="PS50850"/>
    </source>
</evidence>
<dbReference type="InterPro" id="IPR036259">
    <property type="entry name" value="MFS_trans_sf"/>
</dbReference>
<feature type="transmembrane region" description="Helical" evidence="8">
    <location>
        <begin position="61"/>
        <end position="81"/>
    </location>
</feature>
<protein>
    <submittedName>
        <fullName evidence="10">Predicted arabinose efflux permease, MFS family</fullName>
    </submittedName>
</protein>
<sequence length="428" mass="45144">MADRAVSSTTSPDLSLQSPPADPSTRNTWVLVSFTAVTNLTDGVTKVAFPLVATSLTDSPALVSGVLLTLTLPWLLVAMHVGVLVDRSDRRKLLWLANTMRMTVVLSLFTAVATDVVSLPMLYGGGLILGVAEVIALTSAAALVPAAVAPAGRERANTWVTGAETLCNEFAGPFVGGILVAASASIAFGATIAGYALAILILPFLVGRFRIERQSGQPRLTVHQQIGEGLRFLWNQRLLRMLSLTVTGLVTCWSAWFALMPLIATKELGLSADRYGMLVGALGVGGVVGTMSVGLANRLFGRRWVMFGNIFFSASMVAVPALTRNVWAIGAAAFLGGMGGTLWVVNSRSISQTMVGAELMGRYSAAARLFSWGSIPVGAAASGALAQWLGYRVTFGLFAVATTVVIVPFLRIFTPKVLTEVEARIAAR</sequence>
<dbReference type="Gene3D" id="1.20.1250.20">
    <property type="entry name" value="MFS general substrate transporter like domains"/>
    <property type="match status" value="1"/>
</dbReference>
<proteinExistence type="predicted"/>
<feature type="region of interest" description="Disordered" evidence="7">
    <location>
        <begin position="1"/>
        <end position="24"/>
    </location>
</feature>
<feature type="transmembrane region" description="Helical" evidence="8">
    <location>
        <begin position="241"/>
        <end position="263"/>
    </location>
</feature>
<dbReference type="AlphaFoldDB" id="A0A1C6W5F0"/>
<evidence type="ECO:0000256" key="1">
    <source>
        <dbReference type="ARBA" id="ARBA00004651"/>
    </source>
</evidence>
<evidence type="ECO:0000313" key="10">
    <source>
        <dbReference type="EMBL" id="SCL73420.1"/>
    </source>
</evidence>
<keyword evidence="4 8" id="KW-0812">Transmembrane</keyword>